<proteinExistence type="predicted"/>
<dbReference type="Proteomes" id="UP000028623">
    <property type="component" value="Unassembled WGS sequence"/>
</dbReference>
<keyword evidence="3" id="KW-1185">Reference proteome</keyword>
<evidence type="ECO:0000313" key="3">
    <source>
        <dbReference type="Proteomes" id="UP000028623"/>
    </source>
</evidence>
<feature type="transmembrane region" description="Helical" evidence="1">
    <location>
        <begin position="40"/>
        <end position="63"/>
    </location>
</feature>
<evidence type="ECO:0000313" key="2">
    <source>
        <dbReference type="EMBL" id="KFC21218.1"/>
    </source>
</evidence>
<dbReference type="STRING" id="421072.SAMN04488097_0603"/>
<dbReference type="EMBL" id="JPLY01000004">
    <property type="protein sequence ID" value="KFC21218.1"/>
    <property type="molecule type" value="Genomic_DNA"/>
</dbReference>
<accession>A0A085BFH3</accession>
<dbReference type="AlphaFoldDB" id="A0A085BFH3"/>
<protein>
    <submittedName>
        <fullName evidence="2">Uncharacterized protein</fullName>
    </submittedName>
</protein>
<feature type="transmembrane region" description="Helical" evidence="1">
    <location>
        <begin position="75"/>
        <end position="99"/>
    </location>
</feature>
<comment type="caution">
    <text evidence="2">The sequence shown here is derived from an EMBL/GenBank/DDBJ whole genome shotgun (WGS) entry which is preliminary data.</text>
</comment>
<dbReference type="eggNOG" id="ENOG50346AR">
    <property type="taxonomic scope" value="Bacteria"/>
</dbReference>
<reference evidence="2 3" key="1">
    <citation type="submission" date="2014-07" db="EMBL/GenBank/DDBJ databases">
        <title>Epilithonimonas lactis LMG 22401 Genome.</title>
        <authorList>
            <person name="Pipes S.E."/>
            <person name="Stropko S.J."/>
        </authorList>
    </citation>
    <scope>NUCLEOTIDE SEQUENCE [LARGE SCALE GENOMIC DNA]</scope>
    <source>
        <strain evidence="2 3">LMG 24401</strain>
    </source>
</reference>
<name>A0A085BFH3_9FLAO</name>
<gene>
    <name evidence="2" type="ORF">IO89_13520</name>
</gene>
<sequence>MRIIFQCLLDYIAPHFSELSGNTDFWGGKTRLGEYELKGFVVGMFVSFLATLIIEFPFYLLALKQKMRGWNLLRPFIFVNLTTNLIMFIIYFLIVSFGAKWK</sequence>
<evidence type="ECO:0000256" key="1">
    <source>
        <dbReference type="SAM" id="Phobius"/>
    </source>
</evidence>
<keyword evidence="1" id="KW-1133">Transmembrane helix</keyword>
<keyword evidence="1" id="KW-0472">Membrane</keyword>
<organism evidence="2 3">
    <name type="scientific">Epilithonimonas lactis</name>
    <dbReference type="NCBI Taxonomy" id="421072"/>
    <lineage>
        <taxon>Bacteria</taxon>
        <taxon>Pseudomonadati</taxon>
        <taxon>Bacteroidota</taxon>
        <taxon>Flavobacteriia</taxon>
        <taxon>Flavobacteriales</taxon>
        <taxon>Weeksellaceae</taxon>
        <taxon>Chryseobacterium group</taxon>
        <taxon>Epilithonimonas</taxon>
    </lineage>
</organism>
<keyword evidence="1" id="KW-0812">Transmembrane</keyword>